<dbReference type="InterPro" id="IPR036034">
    <property type="entry name" value="PDZ_sf"/>
</dbReference>
<organism evidence="4 5">
    <name type="scientific">Candidatus Nitrosymbiomonas proteolyticus</name>
    <dbReference type="NCBI Taxonomy" id="2608984"/>
    <lineage>
        <taxon>Bacteria</taxon>
        <taxon>Bacillati</taxon>
        <taxon>Armatimonadota</taxon>
        <taxon>Armatimonadota incertae sedis</taxon>
        <taxon>Candidatus Nitrosymbiomonas</taxon>
    </lineage>
</organism>
<dbReference type="InterPro" id="IPR040756">
    <property type="entry name" value="Peptidase_M61_N"/>
</dbReference>
<evidence type="ECO:0000313" key="5">
    <source>
        <dbReference type="Proteomes" id="UP000662873"/>
    </source>
</evidence>
<keyword evidence="4" id="KW-0645">Protease</keyword>
<dbReference type="GO" id="GO:0004177">
    <property type="term" value="F:aminopeptidase activity"/>
    <property type="evidence" value="ECO:0007669"/>
    <property type="project" value="UniProtKB-KW"/>
</dbReference>
<gene>
    <name evidence="4" type="ORF">NPRO_16380</name>
</gene>
<protein>
    <submittedName>
        <fullName evidence="4">Peptidase M61 glycyl aminopeptidase</fullName>
    </submittedName>
</protein>
<dbReference type="EMBL" id="AP021858">
    <property type="protein sequence ID" value="BBO24043.1"/>
    <property type="molecule type" value="Genomic_DNA"/>
</dbReference>
<dbReference type="SUPFAM" id="SSF50156">
    <property type="entry name" value="PDZ domain-like"/>
    <property type="match status" value="1"/>
</dbReference>
<dbReference type="Pfam" id="PF05299">
    <property type="entry name" value="Peptidase_M61"/>
    <property type="match status" value="1"/>
</dbReference>
<reference evidence="4" key="1">
    <citation type="journal article" name="DNA Res.">
        <title>The physiological potential of anammox bacteria as revealed by their core genome structure.</title>
        <authorList>
            <person name="Okubo T."/>
            <person name="Toyoda A."/>
            <person name="Fukuhara K."/>
            <person name="Uchiyama I."/>
            <person name="Harigaya Y."/>
            <person name="Kuroiwa M."/>
            <person name="Suzuki T."/>
            <person name="Murakami Y."/>
            <person name="Suwa Y."/>
            <person name="Takami H."/>
        </authorList>
    </citation>
    <scope>NUCLEOTIDE SEQUENCE</scope>
    <source>
        <strain evidence="4">317325-2</strain>
    </source>
</reference>
<dbReference type="SUPFAM" id="SSF55486">
    <property type="entry name" value="Metalloproteases ('zincins'), catalytic domain"/>
    <property type="match status" value="1"/>
</dbReference>
<dbReference type="Gene3D" id="1.10.390.10">
    <property type="entry name" value="Neutral Protease Domain 2"/>
    <property type="match status" value="1"/>
</dbReference>
<keyword evidence="4" id="KW-0031">Aminopeptidase</keyword>
<feature type="domain" description="Peptidase M61 N-terminal" evidence="3">
    <location>
        <begin position="25"/>
        <end position="178"/>
    </location>
</feature>
<feature type="signal peptide" evidence="1">
    <location>
        <begin position="1"/>
        <end position="21"/>
    </location>
</feature>
<sequence length="602" mass="67412">MRTIRFLIGSAAMAFAASCLADIGYKVKALPEQQRLEVTMTVPVTSSTTALQVPSWSPGAYVLRDFAAGIKDIRFTSEAGKELAFTKPEAFTWNVDTANVKSLTAKYWVANNPADGAMHYSGPPTYLYVVDRKTEPCLLTFDLPHGWLAVLGIDERRDGSYRAEDYDVLADNPVTMGDFLMDSYSARGKPHYIVYRGRLKQHIDREFVMRMCRQVTESQAEFFGGLPYSKYVWHFSVSPAMSGGGGLEHLSSTQIGLAVGVGPSTMYLCAHEFFHLWNVKRIRSYPLGPFDYTQLPKTGALWWLEGVTDYYASLLPTRTGWFGRDEFYRQVESNVNRTRSNEERLKVSPYDASYRVGEANNGRGNSSGFGVNYYNTGWLLGLCLDIELRTATSGKRSLDDVMRALYDQCKDGRPGFEEESIRRELVRFGGEKLGEAYDKWVMQPGELPVEQQLEKMGLSMRLRMARDPDFGFSWTIDDPSAGLRLTTVDPSRAEVLKAGEQVVEIAGVSMRSATIRSLRDLASQVLARQQVGTELSIVVKGEDGLRPVRMMLGSKVAERLRVEPAPYSNPVMQRLRDAWLGPAREKTEAVGSLARLELREAA</sequence>
<dbReference type="PIRSF" id="PIRSF016493">
    <property type="entry name" value="Glycyl_aminpptds"/>
    <property type="match status" value="1"/>
</dbReference>
<name>A0A809R904_9BACT</name>
<dbReference type="Gene3D" id="2.60.40.3650">
    <property type="match status" value="1"/>
</dbReference>
<proteinExistence type="predicted"/>
<feature type="chain" id="PRO_5035280612" evidence="1">
    <location>
        <begin position="22"/>
        <end position="602"/>
    </location>
</feature>
<evidence type="ECO:0000256" key="1">
    <source>
        <dbReference type="SAM" id="SignalP"/>
    </source>
</evidence>
<dbReference type="KEGG" id="npy:NPRO_16380"/>
<dbReference type="AlphaFoldDB" id="A0A809R904"/>
<keyword evidence="1" id="KW-0732">Signal</keyword>
<dbReference type="InterPro" id="IPR024191">
    <property type="entry name" value="Peptidase_M61"/>
</dbReference>
<dbReference type="InterPro" id="IPR027268">
    <property type="entry name" value="Peptidase_M4/M1_CTD_sf"/>
</dbReference>
<dbReference type="InterPro" id="IPR007963">
    <property type="entry name" value="Peptidase_M61_catalytic"/>
</dbReference>
<dbReference type="Pfam" id="PF17899">
    <property type="entry name" value="Peptidase_M61_N"/>
    <property type="match status" value="1"/>
</dbReference>
<keyword evidence="4" id="KW-0378">Hydrolase</keyword>
<evidence type="ECO:0000259" key="2">
    <source>
        <dbReference type="Pfam" id="PF05299"/>
    </source>
</evidence>
<accession>A0A809R904</accession>
<feature type="domain" description="Peptidase M61 catalytic" evidence="2">
    <location>
        <begin position="266"/>
        <end position="379"/>
    </location>
</feature>
<evidence type="ECO:0000313" key="4">
    <source>
        <dbReference type="EMBL" id="BBO24043.1"/>
    </source>
</evidence>
<evidence type="ECO:0000259" key="3">
    <source>
        <dbReference type="Pfam" id="PF17899"/>
    </source>
</evidence>
<dbReference type="Proteomes" id="UP000662873">
    <property type="component" value="Chromosome"/>
</dbReference>
<dbReference type="PROSITE" id="PS51257">
    <property type="entry name" value="PROKAR_LIPOPROTEIN"/>
    <property type="match status" value="1"/>
</dbReference>